<dbReference type="Gramene" id="FCD_00024039-RA">
    <property type="protein sequence ID" value="FCD_00024039-RA:cds"/>
    <property type="gene ID" value="FCD_00024039"/>
</dbReference>
<evidence type="ECO:0000313" key="1">
    <source>
        <dbReference type="EMBL" id="GMN47920.1"/>
    </source>
</evidence>
<reference evidence="1" key="1">
    <citation type="submission" date="2023-07" db="EMBL/GenBank/DDBJ databases">
        <title>draft genome sequence of fig (Ficus carica).</title>
        <authorList>
            <person name="Takahashi T."/>
            <person name="Nishimura K."/>
        </authorList>
    </citation>
    <scope>NUCLEOTIDE SEQUENCE</scope>
</reference>
<comment type="caution">
    <text evidence="1">The sequence shown here is derived from an EMBL/GenBank/DDBJ whole genome shotgun (WGS) entry which is preliminary data.</text>
</comment>
<accession>A0AA88D7Y3</accession>
<evidence type="ECO:0008006" key="3">
    <source>
        <dbReference type="Google" id="ProtNLM"/>
    </source>
</evidence>
<dbReference type="Proteomes" id="UP001187192">
    <property type="component" value="Unassembled WGS sequence"/>
</dbReference>
<dbReference type="AlphaFoldDB" id="A0AA88D7Y3"/>
<gene>
    <name evidence="1" type="ORF">TIFTF001_017081</name>
</gene>
<keyword evidence="2" id="KW-1185">Reference proteome</keyword>
<proteinExistence type="predicted"/>
<sequence>MSRKDRRVCFSPDVNDNLPMSDLLKHSASIRARDESSCSHKRVNSTGGVWGLRLPKESKYYSPVEFLRSLRAKFARAICLASKRRSSGKVSASNLTRCRSVSDPIDSHRAEALEDCIEFLNSSASLKRTNSVSSNY</sequence>
<protein>
    <recommendedName>
        <fullName evidence="3">Josephin-like protein</fullName>
    </recommendedName>
</protein>
<evidence type="ECO:0000313" key="2">
    <source>
        <dbReference type="Proteomes" id="UP001187192"/>
    </source>
</evidence>
<organism evidence="1 2">
    <name type="scientific">Ficus carica</name>
    <name type="common">Common fig</name>
    <dbReference type="NCBI Taxonomy" id="3494"/>
    <lineage>
        <taxon>Eukaryota</taxon>
        <taxon>Viridiplantae</taxon>
        <taxon>Streptophyta</taxon>
        <taxon>Embryophyta</taxon>
        <taxon>Tracheophyta</taxon>
        <taxon>Spermatophyta</taxon>
        <taxon>Magnoliopsida</taxon>
        <taxon>eudicotyledons</taxon>
        <taxon>Gunneridae</taxon>
        <taxon>Pentapetalae</taxon>
        <taxon>rosids</taxon>
        <taxon>fabids</taxon>
        <taxon>Rosales</taxon>
        <taxon>Moraceae</taxon>
        <taxon>Ficeae</taxon>
        <taxon>Ficus</taxon>
    </lineage>
</organism>
<dbReference type="EMBL" id="BTGU01000026">
    <property type="protein sequence ID" value="GMN47920.1"/>
    <property type="molecule type" value="Genomic_DNA"/>
</dbReference>
<dbReference type="PANTHER" id="PTHR34355">
    <property type="entry name" value="JOSEPHIN-LIKE PROTEIN"/>
    <property type="match status" value="1"/>
</dbReference>
<dbReference type="PANTHER" id="PTHR34355:SF1">
    <property type="entry name" value="JOSEPHIN-LIKE PROTEIN"/>
    <property type="match status" value="1"/>
</dbReference>
<name>A0AA88D7Y3_FICCA</name>